<sequence>MSAVYYWRQNNCFVNANADTRASVDSVTRIINRYTDSYQARWNQYERIRDDRIFDEDWL</sequence>
<reference evidence="1 4" key="3">
    <citation type="submission" date="2024-06" db="EMBL/GenBank/DDBJ databases">
        <title>Draft genome sequence of Helicobacter trogontum NHP16-4001.</title>
        <authorList>
            <person name="Rimbara E."/>
            <person name="Suzuki M."/>
        </authorList>
    </citation>
    <scope>NUCLEOTIDE SEQUENCE [LARGE SCALE GENOMIC DNA]</scope>
    <source>
        <strain evidence="1 4">NHP16-4001</strain>
    </source>
</reference>
<keyword evidence="4" id="KW-1185">Reference proteome</keyword>
<protein>
    <submittedName>
        <fullName evidence="2">Uncharacterized protein</fullName>
    </submittedName>
</protein>
<dbReference type="EMBL" id="JRPK02000033">
    <property type="protein sequence ID" value="TLD96451.1"/>
    <property type="molecule type" value="Genomic_DNA"/>
</dbReference>
<gene>
    <name evidence="2" type="ORF">LS80_008415</name>
    <name evidence="1" type="ORF">NHP164001_16300</name>
</gene>
<accession>A0A4U8T9I2</accession>
<name>A0A4U8T9I2_9HELI</name>
<dbReference type="AlphaFoldDB" id="A0A4U8T9I2"/>
<reference evidence="2 3" key="1">
    <citation type="journal article" date="2014" name="Genome Announc.">
        <title>Draft genome sequences of eight enterohepatic helicobacter species isolated from both laboratory and wild rodents.</title>
        <authorList>
            <person name="Sheh A."/>
            <person name="Shen Z."/>
            <person name="Fox J.G."/>
        </authorList>
    </citation>
    <scope>NUCLEOTIDE SEQUENCE [LARGE SCALE GENOMIC DNA]</scope>
    <source>
        <strain evidence="2 3">ATCC 49310</strain>
    </source>
</reference>
<evidence type="ECO:0000313" key="1">
    <source>
        <dbReference type="EMBL" id="GAB0173609.1"/>
    </source>
</evidence>
<evidence type="ECO:0000313" key="3">
    <source>
        <dbReference type="Proteomes" id="UP000029861"/>
    </source>
</evidence>
<reference evidence="2" key="2">
    <citation type="submission" date="2018-04" db="EMBL/GenBank/DDBJ databases">
        <authorList>
            <person name="Sheh A."/>
            <person name="Shen Z."/>
            <person name="Mannion A.J."/>
            <person name="Fox J.G."/>
        </authorList>
    </citation>
    <scope>NUCLEOTIDE SEQUENCE</scope>
    <source>
        <strain evidence="2">ATCC 49310</strain>
    </source>
</reference>
<dbReference type="EMBL" id="BAAFHN010000048">
    <property type="protein sequence ID" value="GAB0173609.1"/>
    <property type="molecule type" value="Genomic_DNA"/>
</dbReference>
<evidence type="ECO:0000313" key="4">
    <source>
        <dbReference type="Proteomes" id="UP001562457"/>
    </source>
</evidence>
<dbReference type="RefSeq" id="WP_034322761.1">
    <property type="nucleotide sequence ID" value="NZ_BAAFHN010000048.1"/>
</dbReference>
<dbReference type="Proteomes" id="UP000029861">
    <property type="component" value="Unassembled WGS sequence"/>
</dbReference>
<dbReference type="Proteomes" id="UP001562457">
    <property type="component" value="Unassembled WGS sequence"/>
</dbReference>
<evidence type="ECO:0000313" key="2">
    <source>
        <dbReference type="EMBL" id="TLD96451.1"/>
    </source>
</evidence>
<proteinExistence type="predicted"/>
<comment type="caution">
    <text evidence="2">The sequence shown here is derived from an EMBL/GenBank/DDBJ whole genome shotgun (WGS) entry which is preliminary data.</text>
</comment>
<organism evidence="2 3">
    <name type="scientific">Helicobacter trogontum</name>
    <dbReference type="NCBI Taxonomy" id="50960"/>
    <lineage>
        <taxon>Bacteria</taxon>
        <taxon>Pseudomonadati</taxon>
        <taxon>Campylobacterota</taxon>
        <taxon>Epsilonproteobacteria</taxon>
        <taxon>Campylobacterales</taxon>
        <taxon>Helicobacteraceae</taxon>
        <taxon>Helicobacter</taxon>
    </lineage>
</organism>